<dbReference type="Pfam" id="PF11917">
    <property type="entry name" value="DUF3435"/>
    <property type="match status" value="1"/>
</dbReference>
<dbReference type="PANTHER" id="PTHR37535">
    <property type="entry name" value="FLUG DOMAIN PROTEIN"/>
    <property type="match status" value="1"/>
</dbReference>
<protein>
    <submittedName>
        <fullName evidence="1">Uncharacterized protein</fullName>
    </submittedName>
</protein>
<organism evidence="1 2">
    <name type="scientific">Apodospora peruviana</name>
    <dbReference type="NCBI Taxonomy" id="516989"/>
    <lineage>
        <taxon>Eukaryota</taxon>
        <taxon>Fungi</taxon>
        <taxon>Dikarya</taxon>
        <taxon>Ascomycota</taxon>
        <taxon>Pezizomycotina</taxon>
        <taxon>Sordariomycetes</taxon>
        <taxon>Sordariomycetidae</taxon>
        <taxon>Sordariales</taxon>
        <taxon>Lasiosphaeriaceae</taxon>
        <taxon>Apodospora</taxon>
    </lineage>
</organism>
<dbReference type="EMBL" id="JAUEDM010000005">
    <property type="protein sequence ID" value="KAK3315887.1"/>
    <property type="molecule type" value="Genomic_DNA"/>
</dbReference>
<gene>
    <name evidence="1" type="ORF">B0H66DRAFT_273051</name>
</gene>
<dbReference type="AlphaFoldDB" id="A0AAE0M1Q9"/>
<proteinExistence type="predicted"/>
<keyword evidence="2" id="KW-1185">Reference proteome</keyword>
<sequence>MGYLTISYTLDTTTKEKPVLNVDDIYRILHHHCVHNWSKFPYKHHRIQLALMILIQSYTATRRRVFAYVPINKERIEAHYIGQNKDVDLSAEWNPEEDDFRTVSYRDVKLFLLPNPGAPKGPSCYGNYSKIYQKLGPEANTVCLPFFNFE</sequence>
<dbReference type="InterPro" id="IPR021842">
    <property type="entry name" value="DUF3435"/>
</dbReference>
<evidence type="ECO:0000313" key="2">
    <source>
        <dbReference type="Proteomes" id="UP001283341"/>
    </source>
</evidence>
<name>A0AAE0M1Q9_9PEZI</name>
<reference evidence="1" key="1">
    <citation type="journal article" date="2023" name="Mol. Phylogenet. Evol.">
        <title>Genome-scale phylogeny and comparative genomics of the fungal order Sordariales.</title>
        <authorList>
            <person name="Hensen N."/>
            <person name="Bonometti L."/>
            <person name="Westerberg I."/>
            <person name="Brannstrom I.O."/>
            <person name="Guillou S."/>
            <person name="Cros-Aarteil S."/>
            <person name="Calhoun S."/>
            <person name="Haridas S."/>
            <person name="Kuo A."/>
            <person name="Mondo S."/>
            <person name="Pangilinan J."/>
            <person name="Riley R."/>
            <person name="LaButti K."/>
            <person name="Andreopoulos B."/>
            <person name="Lipzen A."/>
            <person name="Chen C."/>
            <person name="Yan M."/>
            <person name="Daum C."/>
            <person name="Ng V."/>
            <person name="Clum A."/>
            <person name="Steindorff A."/>
            <person name="Ohm R.A."/>
            <person name="Martin F."/>
            <person name="Silar P."/>
            <person name="Natvig D.O."/>
            <person name="Lalanne C."/>
            <person name="Gautier V."/>
            <person name="Ament-Velasquez S.L."/>
            <person name="Kruys A."/>
            <person name="Hutchinson M.I."/>
            <person name="Powell A.J."/>
            <person name="Barry K."/>
            <person name="Miller A.N."/>
            <person name="Grigoriev I.V."/>
            <person name="Debuchy R."/>
            <person name="Gladieux P."/>
            <person name="Hiltunen Thoren M."/>
            <person name="Johannesson H."/>
        </authorList>
    </citation>
    <scope>NUCLEOTIDE SEQUENCE</scope>
    <source>
        <strain evidence="1">CBS 118394</strain>
    </source>
</reference>
<evidence type="ECO:0000313" key="1">
    <source>
        <dbReference type="EMBL" id="KAK3315887.1"/>
    </source>
</evidence>
<dbReference type="Proteomes" id="UP001283341">
    <property type="component" value="Unassembled WGS sequence"/>
</dbReference>
<accession>A0AAE0M1Q9</accession>
<dbReference type="PANTHER" id="PTHR37535:SF4">
    <property type="entry name" value="FLUG DOMAIN-CONTAINING PROTEIN"/>
    <property type="match status" value="1"/>
</dbReference>
<reference evidence="1" key="2">
    <citation type="submission" date="2023-06" db="EMBL/GenBank/DDBJ databases">
        <authorList>
            <consortium name="Lawrence Berkeley National Laboratory"/>
            <person name="Haridas S."/>
            <person name="Hensen N."/>
            <person name="Bonometti L."/>
            <person name="Westerberg I."/>
            <person name="Brannstrom I.O."/>
            <person name="Guillou S."/>
            <person name="Cros-Aarteil S."/>
            <person name="Calhoun S."/>
            <person name="Kuo A."/>
            <person name="Mondo S."/>
            <person name="Pangilinan J."/>
            <person name="Riley R."/>
            <person name="Labutti K."/>
            <person name="Andreopoulos B."/>
            <person name="Lipzen A."/>
            <person name="Chen C."/>
            <person name="Yanf M."/>
            <person name="Daum C."/>
            <person name="Ng V."/>
            <person name="Clum A."/>
            <person name="Steindorff A."/>
            <person name="Ohm R."/>
            <person name="Martin F."/>
            <person name="Silar P."/>
            <person name="Natvig D."/>
            <person name="Lalanne C."/>
            <person name="Gautier V."/>
            <person name="Ament-Velasquez S.L."/>
            <person name="Kruys A."/>
            <person name="Hutchinson M.I."/>
            <person name="Powell A.J."/>
            <person name="Barry K."/>
            <person name="Miller A.N."/>
            <person name="Grigoriev I.V."/>
            <person name="Debuchy R."/>
            <person name="Gladieux P."/>
            <person name="Thoren M.H."/>
            <person name="Johannesson H."/>
        </authorList>
    </citation>
    <scope>NUCLEOTIDE SEQUENCE</scope>
    <source>
        <strain evidence="1">CBS 118394</strain>
    </source>
</reference>
<comment type="caution">
    <text evidence="1">The sequence shown here is derived from an EMBL/GenBank/DDBJ whole genome shotgun (WGS) entry which is preliminary data.</text>
</comment>